<accession>A0A1I2HID8</accession>
<dbReference type="AlphaFoldDB" id="A0A1I2HID8"/>
<reference evidence="2 3" key="1">
    <citation type="submission" date="2016-10" db="EMBL/GenBank/DDBJ databases">
        <authorList>
            <person name="de Groot N.N."/>
        </authorList>
    </citation>
    <scope>NUCLEOTIDE SEQUENCE [LARGE SCALE GENOMIC DNA]</scope>
    <source>
        <strain evidence="2 3">DSM 26130</strain>
    </source>
</reference>
<dbReference type="Proteomes" id="UP000198598">
    <property type="component" value="Unassembled WGS sequence"/>
</dbReference>
<dbReference type="EMBL" id="FOLQ01000044">
    <property type="protein sequence ID" value="SFF30045.1"/>
    <property type="molecule type" value="Genomic_DNA"/>
</dbReference>
<evidence type="ECO:0000313" key="2">
    <source>
        <dbReference type="EMBL" id="SFF30045.1"/>
    </source>
</evidence>
<feature type="compositionally biased region" description="Polar residues" evidence="1">
    <location>
        <begin position="30"/>
        <end position="39"/>
    </location>
</feature>
<proteinExistence type="predicted"/>
<protein>
    <submittedName>
        <fullName evidence="2">Uncharacterized protein</fullName>
    </submittedName>
</protein>
<evidence type="ECO:0000313" key="3">
    <source>
        <dbReference type="Proteomes" id="UP000198598"/>
    </source>
</evidence>
<feature type="compositionally biased region" description="Pro residues" evidence="1">
    <location>
        <begin position="43"/>
        <end position="52"/>
    </location>
</feature>
<sequence length="52" mass="5884">MNKLETPQKPNANLAKRLMAKKEELKKHYQSSNESQPSTGPRPEVPCPLPLK</sequence>
<evidence type="ECO:0000256" key="1">
    <source>
        <dbReference type="SAM" id="MobiDB-lite"/>
    </source>
</evidence>
<name>A0A1I2HID8_9BACT</name>
<organism evidence="2 3">
    <name type="scientific">Spirosoma endophyticum</name>
    <dbReference type="NCBI Taxonomy" id="662367"/>
    <lineage>
        <taxon>Bacteria</taxon>
        <taxon>Pseudomonadati</taxon>
        <taxon>Bacteroidota</taxon>
        <taxon>Cytophagia</taxon>
        <taxon>Cytophagales</taxon>
        <taxon>Cytophagaceae</taxon>
        <taxon>Spirosoma</taxon>
    </lineage>
</organism>
<keyword evidence="3" id="KW-1185">Reference proteome</keyword>
<feature type="region of interest" description="Disordered" evidence="1">
    <location>
        <begin position="23"/>
        <end position="52"/>
    </location>
</feature>
<gene>
    <name evidence="2" type="ORF">SAMN05216167_14426</name>
</gene>